<dbReference type="Pfam" id="PF09949">
    <property type="entry name" value="APP1_cat"/>
    <property type="match status" value="1"/>
</dbReference>
<dbReference type="EMBL" id="BSNJ01000002">
    <property type="protein sequence ID" value="GLQ19850.1"/>
    <property type="molecule type" value="Genomic_DNA"/>
</dbReference>
<evidence type="ECO:0000313" key="3">
    <source>
        <dbReference type="Proteomes" id="UP001161390"/>
    </source>
</evidence>
<protein>
    <submittedName>
        <fullName evidence="2">Phosphatase</fullName>
    </submittedName>
</protein>
<accession>A0ABQ5UZM8</accession>
<organism evidence="2 3">
    <name type="scientific">Algimonas porphyrae</name>
    <dbReference type="NCBI Taxonomy" id="1128113"/>
    <lineage>
        <taxon>Bacteria</taxon>
        <taxon>Pseudomonadati</taxon>
        <taxon>Pseudomonadota</taxon>
        <taxon>Alphaproteobacteria</taxon>
        <taxon>Maricaulales</taxon>
        <taxon>Robiginitomaculaceae</taxon>
        <taxon>Algimonas</taxon>
    </lineage>
</organism>
<dbReference type="InterPro" id="IPR019236">
    <property type="entry name" value="APP1_cat"/>
</dbReference>
<dbReference type="Proteomes" id="UP001161390">
    <property type="component" value="Unassembled WGS sequence"/>
</dbReference>
<dbReference type="RefSeq" id="WP_284369885.1">
    <property type="nucleotide sequence ID" value="NZ_BSNJ01000002.1"/>
</dbReference>
<name>A0ABQ5UZM8_9PROT</name>
<feature type="domain" description="Phosphatidate phosphatase APP1 catalytic" evidence="1">
    <location>
        <begin position="139"/>
        <end position="292"/>
    </location>
</feature>
<evidence type="ECO:0000259" key="1">
    <source>
        <dbReference type="Pfam" id="PF09949"/>
    </source>
</evidence>
<dbReference type="InterPro" id="IPR052935">
    <property type="entry name" value="Mg2+_PAP"/>
</dbReference>
<dbReference type="PANTHER" id="PTHR28208">
    <property type="entry name" value="PHOSPHATIDATE PHOSPHATASE APP1"/>
    <property type="match status" value="1"/>
</dbReference>
<sequence length="330" mass="36144">MKSFMHSIAVKADNILDSIQDNDPPEDLHLQPYFGYSTPDKIIIRGRALAADTSRASNDTPSLVDNLAAMAALFMTREVEGETVRLGDYSAETDDEGYYRIELPRKNPPAGWTEAAVKAERTGETISHPVLITSPKAEYGIISDIDDTVMQTKAWSTRKNLWTSVTGSVGSRYIYPDTATLLKLMAGSMAGTKNPVFYVSSSPWNLHGFLEAVFMANGVVRGPKFLRDFGIDPTKMIVGTHGNHKGNAIDTVLAANPDLPFYLIGDSGQHDPVVYRDAVLRHPGRIKGVFIRTPGPGMGEEDRLPLKDIEAQGVQIFAGETFEPLLDNAF</sequence>
<comment type="caution">
    <text evidence="2">The sequence shown here is derived from an EMBL/GenBank/DDBJ whole genome shotgun (WGS) entry which is preliminary data.</text>
</comment>
<gene>
    <name evidence="2" type="ORF">GCM10007854_08050</name>
</gene>
<proteinExistence type="predicted"/>
<keyword evidence="3" id="KW-1185">Reference proteome</keyword>
<reference evidence="2" key="1">
    <citation type="journal article" date="2014" name="Int. J. Syst. Evol. Microbiol.">
        <title>Complete genome of a new Firmicutes species belonging to the dominant human colonic microbiota ('Ruminococcus bicirculans') reveals two chromosomes and a selective capacity to utilize plant glucans.</title>
        <authorList>
            <consortium name="NISC Comparative Sequencing Program"/>
            <person name="Wegmann U."/>
            <person name="Louis P."/>
            <person name="Goesmann A."/>
            <person name="Henrissat B."/>
            <person name="Duncan S.H."/>
            <person name="Flint H.J."/>
        </authorList>
    </citation>
    <scope>NUCLEOTIDE SEQUENCE</scope>
    <source>
        <strain evidence="2">NBRC 108216</strain>
    </source>
</reference>
<dbReference type="PANTHER" id="PTHR28208:SF3">
    <property type="entry name" value="PHOSPHATIDATE PHOSPHATASE APP1"/>
    <property type="match status" value="1"/>
</dbReference>
<reference evidence="2" key="2">
    <citation type="submission" date="2023-01" db="EMBL/GenBank/DDBJ databases">
        <title>Draft genome sequence of Algimonas porphyrae strain NBRC 108216.</title>
        <authorList>
            <person name="Sun Q."/>
            <person name="Mori K."/>
        </authorList>
    </citation>
    <scope>NUCLEOTIDE SEQUENCE</scope>
    <source>
        <strain evidence="2">NBRC 108216</strain>
    </source>
</reference>
<evidence type="ECO:0000313" key="2">
    <source>
        <dbReference type="EMBL" id="GLQ19850.1"/>
    </source>
</evidence>